<dbReference type="GO" id="GO:0016757">
    <property type="term" value="F:glycosyltransferase activity"/>
    <property type="evidence" value="ECO:0007669"/>
    <property type="project" value="UniProtKB-KW"/>
</dbReference>
<sequence length="136" mass="15108">MGRLGGGLGAATPPSFVRAAWQAVRWSVVVPALQLAVYICVAMSLMLFLERMYMAAVVTGLWLRRCRRRRIAGDGQRVLDDDDDLEADAGRCCPMVLVQITMFNEGQVSDTAYDCCLQLQLQFVFCFYLSIVLASC</sequence>
<feature type="transmembrane region" description="Helical" evidence="8">
    <location>
        <begin position="35"/>
        <end position="63"/>
    </location>
</feature>
<keyword evidence="4 8" id="KW-0812">Transmembrane</keyword>
<dbReference type="Gramene" id="Zm00001eb155510_T001">
    <property type="protein sequence ID" value="Zm00001eb155510_P001"/>
    <property type="gene ID" value="Zm00001eb155510"/>
</dbReference>
<evidence type="ECO:0000313" key="10">
    <source>
        <dbReference type="Proteomes" id="UP000007305"/>
    </source>
</evidence>
<comment type="subcellular location">
    <subcellularLocation>
        <location evidence="1">Golgi apparatus membrane</location>
    </subcellularLocation>
</comment>
<evidence type="ECO:0000256" key="6">
    <source>
        <dbReference type="ARBA" id="ARBA00023034"/>
    </source>
</evidence>
<dbReference type="InParanoid" id="A0A804NEK4"/>
<evidence type="ECO:0000256" key="2">
    <source>
        <dbReference type="ARBA" id="ARBA00022676"/>
    </source>
</evidence>
<name>A0A804NEK4_MAIZE</name>
<evidence type="ECO:0000256" key="3">
    <source>
        <dbReference type="ARBA" id="ARBA00022679"/>
    </source>
</evidence>
<dbReference type="GO" id="GO:0000139">
    <property type="term" value="C:Golgi membrane"/>
    <property type="evidence" value="ECO:0007669"/>
    <property type="project" value="UniProtKB-SubCell"/>
</dbReference>
<reference evidence="10" key="1">
    <citation type="submission" date="2015-12" db="EMBL/GenBank/DDBJ databases">
        <title>Update maize B73 reference genome by single molecule sequencing technologies.</title>
        <authorList>
            <consortium name="Maize Genome Sequencing Project"/>
            <person name="Ware D."/>
        </authorList>
    </citation>
    <scope>NUCLEOTIDE SEQUENCE [LARGE SCALE GENOMIC DNA]</scope>
    <source>
        <strain evidence="10">cv. B73</strain>
    </source>
</reference>
<protein>
    <submittedName>
        <fullName evidence="9">Uncharacterized protein</fullName>
    </submittedName>
</protein>
<keyword evidence="6" id="KW-0333">Golgi apparatus</keyword>
<keyword evidence="7 8" id="KW-0472">Membrane</keyword>
<keyword evidence="5 8" id="KW-1133">Transmembrane helix</keyword>
<keyword evidence="10" id="KW-1185">Reference proteome</keyword>
<evidence type="ECO:0000256" key="4">
    <source>
        <dbReference type="ARBA" id="ARBA00022692"/>
    </source>
</evidence>
<proteinExistence type="predicted"/>
<evidence type="ECO:0000256" key="1">
    <source>
        <dbReference type="ARBA" id="ARBA00004394"/>
    </source>
</evidence>
<dbReference type="PANTHER" id="PTHR32044:SF64">
    <property type="entry name" value="OS09G0572500 PROTEIN"/>
    <property type="match status" value="1"/>
</dbReference>
<evidence type="ECO:0000256" key="7">
    <source>
        <dbReference type="ARBA" id="ARBA00023136"/>
    </source>
</evidence>
<keyword evidence="2" id="KW-0328">Glycosyltransferase</keyword>
<reference evidence="9" key="3">
    <citation type="submission" date="2021-05" db="UniProtKB">
        <authorList>
            <consortium name="EnsemblPlants"/>
        </authorList>
    </citation>
    <scope>IDENTIFICATION</scope>
    <source>
        <strain evidence="9">cv. B73</strain>
    </source>
</reference>
<evidence type="ECO:0000313" key="9">
    <source>
        <dbReference type="EnsemblPlants" id="Zm00001eb155510_P001"/>
    </source>
</evidence>
<organism evidence="9 10">
    <name type="scientific">Zea mays</name>
    <name type="common">Maize</name>
    <dbReference type="NCBI Taxonomy" id="4577"/>
    <lineage>
        <taxon>Eukaryota</taxon>
        <taxon>Viridiplantae</taxon>
        <taxon>Streptophyta</taxon>
        <taxon>Embryophyta</taxon>
        <taxon>Tracheophyta</taxon>
        <taxon>Spermatophyta</taxon>
        <taxon>Magnoliopsida</taxon>
        <taxon>Liliopsida</taxon>
        <taxon>Poales</taxon>
        <taxon>Poaceae</taxon>
        <taxon>PACMAD clade</taxon>
        <taxon>Panicoideae</taxon>
        <taxon>Andropogonodae</taxon>
        <taxon>Andropogoneae</taxon>
        <taxon>Tripsacinae</taxon>
        <taxon>Zea</taxon>
    </lineage>
</organism>
<accession>A0A804NEK4</accession>
<dbReference type="AlphaFoldDB" id="A0A804NEK4"/>
<evidence type="ECO:0000256" key="5">
    <source>
        <dbReference type="ARBA" id="ARBA00022989"/>
    </source>
</evidence>
<dbReference type="EnsemblPlants" id="Zm00001eb155510_T001">
    <property type="protein sequence ID" value="Zm00001eb155510_P001"/>
    <property type="gene ID" value="Zm00001eb155510"/>
</dbReference>
<evidence type="ECO:0000256" key="8">
    <source>
        <dbReference type="SAM" id="Phobius"/>
    </source>
</evidence>
<dbReference type="PANTHER" id="PTHR32044">
    <property type="entry name" value="GLUCOMANNAN 4-BETA-MANNOSYLTRANSFERASE 9"/>
    <property type="match status" value="1"/>
</dbReference>
<reference evidence="9" key="2">
    <citation type="submission" date="2019-07" db="EMBL/GenBank/DDBJ databases">
        <authorList>
            <person name="Seetharam A."/>
            <person name="Woodhouse M."/>
            <person name="Cannon E."/>
        </authorList>
    </citation>
    <scope>NUCLEOTIDE SEQUENCE [LARGE SCALE GENOMIC DNA]</scope>
    <source>
        <strain evidence="9">cv. B73</strain>
    </source>
</reference>
<keyword evidence="3" id="KW-0808">Transferase</keyword>
<dbReference type="Proteomes" id="UP000007305">
    <property type="component" value="Chromosome 3"/>
</dbReference>